<dbReference type="PANTHER" id="PTHR48419:SF1">
    <property type="entry name" value="SULFOTRANSFERASE DOMAIN-CONTAINING PROTEIN"/>
    <property type="match status" value="1"/>
</dbReference>
<reference evidence="1" key="1">
    <citation type="journal article" date="2020" name="BMC Genomics">
        <title>Correction to: Identification and distribution of gene clusters required for synthesis of sphingolipid metabolism inhibitors in diverse species of the filamentous fungus Fusarium.</title>
        <authorList>
            <person name="Kim H.S."/>
            <person name="Lohmar J.M."/>
            <person name="Busman M."/>
            <person name="Brown D.W."/>
            <person name="Naumann T.A."/>
            <person name="Divon H.H."/>
            <person name="Lysoe E."/>
            <person name="Uhlig S."/>
            <person name="Proctor R.H."/>
        </authorList>
    </citation>
    <scope>NUCLEOTIDE SEQUENCE</scope>
    <source>
        <strain evidence="1">NRRL 22465</strain>
    </source>
</reference>
<proteinExistence type="predicted"/>
<keyword evidence="2" id="KW-1185">Reference proteome</keyword>
<evidence type="ECO:0008006" key="3">
    <source>
        <dbReference type="Google" id="ProtNLM"/>
    </source>
</evidence>
<dbReference type="EMBL" id="JABEYC010001029">
    <property type="protein sequence ID" value="KAF4970372.1"/>
    <property type="molecule type" value="Genomic_DNA"/>
</dbReference>
<comment type="caution">
    <text evidence="1">The sequence shown here is derived from an EMBL/GenBank/DDBJ whole genome shotgun (WGS) entry which is preliminary data.</text>
</comment>
<name>A0A8H4U605_9HYPO</name>
<dbReference type="InterPro" id="IPR053226">
    <property type="entry name" value="Pyrrolopyrazine_biosynth_F"/>
</dbReference>
<accession>A0A8H4U605</accession>
<dbReference type="SUPFAM" id="SSF52540">
    <property type="entry name" value="P-loop containing nucleoside triphosphate hydrolases"/>
    <property type="match status" value="1"/>
</dbReference>
<dbReference type="Proteomes" id="UP000635477">
    <property type="component" value="Unassembled WGS sequence"/>
</dbReference>
<evidence type="ECO:0000313" key="2">
    <source>
        <dbReference type="Proteomes" id="UP000635477"/>
    </source>
</evidence>
<gene>
    <name evidence="1" type="ORF">FZEAL_10064</name>
</gene>
<dbReference type="PANTHER" id="PTHR48419">
    <property type="entry name" value="SULFOTRANSFERASE DOMAIN-CONTAINING PROTEIN"/>
    <property type="match status" value="1"/>
</dbReference>
<reference evidence="1" key="2">
    <citation type="submission" date="2020-05" db="EMBL/GenBank/DDBJ databases">
        <authorList>
            <person name="Kim H.-S."/>
            <person name="Proctor R.H."/>
            <person name="Brown D.W."/>
        </authorList>
    </citation>
    <scope>NUCLEOTIDE SEQUENCE</scope>
    <source>
        <strain evidence="1">NRRL 22465</strain>
    </source>
</reference>
<protein>
    <recommendedName>
        <fullName evidence="3">P-loop containing nucleoside triphosphate hydrolase protein</fullName>
    </recommendedName>
</protein>
<sequence length="333" mass="38599">MAQGSQTPRRPRYWLITAPRTASNLLVQILNLDEQGVRPAHLGGYFFLLSGMTRFRLNRRSPDNWTDEERSELDGLIQQSCDAFLDHIEAAEKDGQTLYVKEHANLLNSPFYESQHVYGTQEGEQKPRLFMTEGIQNPSRSPLNLTVLPDEFLQTWNPTFLIRHPAMVLPSLYRTCQTDAEVEDFGRPNKWPMPAEVTMKWNRTLYDFYAAYFDESSIWPIVLDADDVMTSPELVSKYAQLAGLDHTKVRYSWGQCSEEKVNKMHPLEQKMLTSVITSTKVDQSKIAAGIDIDQEVIKWKSEFGEEGAQRLEQWVRDAMPHYNYMHSKRMRLE</sequence>
<evidence type="ECO:0000313" key="1">
    <source>
        <dbReference type="EMBL" id="KAF4970372.1"/>
    </source>
</evidence>
<dbReference type="InterPro" id="IPR027417">
    <property type="entry name" value="P-loop_NTPase"/>
</dbReference>
<organism evidence="1 2">
    <name type="scientific">Fusarium zealandicum</name>
    <dbReference type="NCBI Taxonomy" id="1053134"/>
    <lineage>
        <taxon>Eukaryota</taxon>
        <taxon>Fungi</taxon>
        <taxon>Dikarya</taxon>
        <taxon>Ascomycota</taxon>
        <taxon>Pezizomycotina</taxon>
        <taxon>Sordariomycetes</taxon>
        <taxon>Hypocreomycetidae</taxon>
        <taxon>Hypocreales</taxon>
        <taxon>Nectriaceae</taxon>
        <taxon>Fusarium</taxon>
        <taxon>Fusarium staphyleae species complex</taxon>
    </lineage>
</organism>
<dbReference type="AlphaFoldDB" id="A0A8H4U605"/>
<dbReference type="OrthoDB" id="3650366at2759"/>
<dbReference type="Gene3D" id="3.40.50.300">
    <property type="entry name" value="P-loop containing nucleotide triphosphate hydrolases"/>
    <property type="match status" value="1"/>
</dbReference>